<dbReference type="EMBL" id="WVTA01000004">
    <property type="protein sequence ID" value="KAK3214019.1"/>
    <property type="molecule type" value="Genomic_DNA"/>
</dbReference>
<protein>
    <submittedName>
        <fullName evidence="2">Uncharacterized protein</fullName>
    </submittedName>
</protein>
<dbReference type="Proteomes" id="UP001280581">
    <property type="component" value="Unassembled WGS sequence"/>
</dbReference>
<keyword evidence="3" id="KW-1185">Reference proteome</keyword>
<feature type="compositionally biased region" description="Polar residues" evidence="1">
    <location>
        <begin position="86"/>
        <end position="96"/>
    </location>
</feature>
<evidence type="ECO:0000313" key="2">
    <source>
        <dbReference type="EMBL" id="KAK3214019.1"/>
    </source>
</evidence>
<sequence>MSHSRSPSLNTRVSRFRDGYDYDESLATTSFLRPRDSSPSSQKRVSIFKEHTTPAMGTALFNADNSRSDIDLSRPETHYDPHSQRDNPPQSMSSTPADAPALEMRMRRFTATKSVSCTRLAPTPTPTWTLTVRSAARRVQRLGHRRSLVHTGDSISRGGC</sequence>
<reference evidence="2 3" key="1">
    <citation type="submission" date="2021-02" db="EMBL/GenBank/DDBJ databases">
        <title>Genome assembly of Pseudopithomyces chartarum.</title>
        <authorList>
            <person name="Jauregui R."/>
            <person name="Singh J."/>
            <person name="Voisey C."/>
        </authorList>
    </citation>
    <scope>NUCLEOTIDE SEQUENCE [LARGE SCALE GENOMIC DNA]</scope>
    <source>
        <strain evidence="2 3">AGR01</strain>
    </source>
</reference>
<feature type="region of interest" description="Disordered" evidence="1">
    <location>
        <begin position="27"/>
        <end position="100"/>
    </location>
</feature>
<comment type="caution">
    <text evidence="2">The sequence shown here is derived from an EMBL/GenBank/DDBJ whole genome shotgun (WGS) entry which is preliminary data.</text>
</comment>
<evidence type="ECO:0000313" key="3">
    <source>
        <dbReference type="Proteomes" id="UP001280581"/>
    </source>
</evidence>
<gene>
    <name evidence="2" type="ORF">GRF29_28g1775185</name>
</gene>
<evidence type="ECO:0000256" key="1">
    <source>
        <dbReference type="SAM" id="MobiDB-lite"/>
    </source>
</evidence>
<feature type="compositionally biased region" description="Basic and acidic residues" evidence="1">
    <location>
        <begin position="66"/>
        <end position="85"/>
    </location>
</feature>
<dbReference type="AlphaFoldDB" id="A0AAN6M3I8"/>
<proteinExistence type="predicted"/>
<accession>A0AAN6M3I8</accession>
<name>A0AAN6M3I8_9PLEO</name>
<feature type="compositionally biased region" description="Polar residues" evidence="1">
    <location>
        <begin position="27"/>
        <end position="44"/>
    </location>
</feature>
<organism evidence="2 3">
    <name type="scientific">Pseudopithomyces chartarum</name>
    <dbReference type="NCBI Taxonomy" id="1892770"/>
    <lineage>
        <taxon>Eukaryota</taxon>
        <taxon>Fungi</taxon>
        <taxon>Dikarya</taxon>
        <taxon>Ascomycota</taxon>
        <taxon>Pezizomycotina</taxon>
        <taxon>Dothideomycetes</taxon>
        <taxon>Pleosporomycetidae</taxon>
        <taxon>Pleosporales</taxon>
        <taxon>Massarineae</taxon>
        <taxon>Didymosphaeriaceae</taxon>
        <taxon>Pseudopithomyces</taxon>
    </lineage>
</organism>